<keyword evidence="2" id="KW-1185">Reference proteome</keyword>
<dbReference type="Proteomes" id="UP000289886">
    <property type="component" value="Unassembled WGS sequence"/>
</dbReference>
<accession>A0A662YXY1</accession>
<organism evidence="1 2">
    <name type="scientific">Acipenser ruthenus</name>
    <name type="common">Sterlet sturgeon</name>
    <dbReference type="NCBI Taxonomy" id="7906"/>
    <lineage>
        <taxon>Eukaryota</taxon>
        <taxon>Metazoa</taxon>
        <taxon>Chordata</taxon>
        <taxon>Craniata</taxon>
        <taxon>Vertebrata</taxon>
        <taxon>Euteleostomi</taxon>
        <taxon>Actinopterygii</taxon>
        <taxon>Chondrostei</taxon>
        <taxon>Acipenseriformes</taxon>
        <taxon>Acipenseridae</taxon>
        <taxon>Acipenser</taxon>
    </lineage>
</organism>
<gene>
    <name evidence="1" type="ORF">EOD39_9492</name>
</gene>
<dbReference type="AlphaFoldDB" id="A0A662YXY1"/>
<dbReference type="EMBL" id="SCEB01000182">
    <property type="protein sequence ID" value="RXN00439.1"/>
    <property type="molecule type" value="Genomic_DNA"/>
</dbReference>
<proteinExistence type="predicted"/>
<comment type="caution">
    <text evidence="1">The sequence shown here is derived from an EMBL/GenBank/DDBJ whole genome shotgun (WGS) entry which is preliminary data.</text>
</comment>
<protein>
    <submittedName>
        <fullName evidence="1">Uncharacterized protein</fullName>
    </submittedName>
</protein>
<evidence type="ECO:0000313" key="2">
    <source>
        <dbReference type="Proteomes" id="UP000289886"/>
    </source>
</evidence>
<evidence type="ECO:0000313" key="1">
    <source>
        <dbReference type="EMBL" id="RXN00439.1"/>
    </source>
</evidence>
<name>A0A662YXY1_ACIRT</name>
<sequence length="81" mass="8685">MTTPKKIAAAWSLAGIPDDALQKMVEEDAGKMWKTAVEDPAKEQGSAVGRLPRGKTLQLTGDHSVKLHEAMVPCSSPEADR</sequence>
<reference evidence="1 2" key="1">
    <citation type="submission" date="2019-01" db="EMBL/GenBank/DDBJ databases">
        <title>Draft Genome and Complete Hox-Cluster Characterization of the Sterlet Sturgeon (Acipenser ruthenus).</title>
        <authorList>
            <person name="Wei Q."/>
        </authorList>
    </citation>
    <scope>NUCLEOTIDE SEQUENCE [LARGE SCALE GENOMIC DNA]</scope>
    <source>
        <strain evidence="1">WHYD16114868_AA</strain>
        <tissue evidence="1">Blood</tissue>
    </source>
</reference>